<dbReference type="InterPro" id="IPR004330">
    <property type="entry name" value="FAR1_DNA_bnd_dom"/>
</dbReference>
<dbReference type="PANTHER" id="PTHR47718:SF3">
    <property type="entry name" value="PROTEIN FAR1-RELATED SEQUENCE 5-LIKE"/>
    <property type="match status" value="1"/>
</dbReference>
<keyword evidence="4" id="KW-1185">Reference proteome</keyword>
<comment type="caution">
    <text evidence="3">The sequence shown here is derived from an EMBL/GenBank/DDBJ whole genome shotgun (WGS) entry which is preliminary data.</text>
</comment>
<sequence length="381" mass="42447">MASSQYNPYAAAQYNTFSYAQITHPQPHSHPQQSQPHSHPHPHQHPPTHPQPYPHTQIPLDSALQQQSPAPPATLSEPSQPVIQPDQTGTPTQPNQQATTQSQTEIQTPGQALTPSGKPRGRPKGSKTRPRRRSPSPGTLARNPPPPPAPLHRGPYANIEDAIFALQLHCFTSGYGVSQMRGVREKHSNGTYDPDGPVIRKDFACDRGGREFQSKGTGQRKRESTKTGCGWRVAIRRLKREGDLWFMEVLQAEHNHEPTPMHKMDTIPSYRRWQKENNKGIRTAINRLTRAAQMPARQIAAYLCGEHADPELDRVDKQILRALSMSDQEQLDPSDPAAQASTAFGIVARRPCIILREDGSREGQPPQQPMYQPAHQPPPGF</sequence>
<feature type="region of interest" description="Disordered" evidence="1">
    <location>
        <begin position="17"/>
        <end position="154"/>
    </location>
</feature>
<proteinExistence type="predicted"/>
<dbReference type="Pfam" id="PF03101">
    <property type="entry name" value="FAR1"/>
    <property type="match status" value="1"/>
</dbReference>
<dbReference type="EMBL" id="QJNS01000050">
    <property type="protein sequence ID" value="RYO90782.1"/>
    <property type="molecule type" value="Genomic_DNA"/>
</dbReference>
<evidence type="ECO:0000313" key="3">
    <source>
        <dbReference type="EMBL" id="RYO90782.1"/>
    </source>
</evidence>
<feature type="compositionally biased region" description="Low complexity" evidence="1">
    <location>
        <begin position="21"/>
        <end position="37"/>
    </location>
</feature>
<evidence type="ECO:0000313" key="4">
    <source>
        <dbReference type="Proteomes" id="UP000294003"/>
    </source>
</evidence>
<feature type="compositionally biased region" description="Low complexity" evidence="1">
    <location>
        <begin position="84"/>
        <end position="104"/>
    </location>
</feature>
<organism evidence="3 4">
    <name type="scientific">Monosporascus cannonballus</name>
    <dbReference type="NCBI Taxonomy" id="155416"/>
    <lineage>
        <taxon>Eukaryota</taxon>
        <taxon>Fungi</taxon>
        <taxon>Dikarya</taxon>
        <taxon>Ascomycota</taxon>
        <taxon>Pezizomycotina</taxon>
        <taxon>Sordariomycetes</taxon>
        <taxon>Xylariomycetidae</taxon>
        <taxon>Xylariales</taxon>
        <taxon>Xylariales incertae sedis</taxon>
        <taxon>Monosporascus</taxon>
    </lineage>
</organism>
<dbReference type="Proteomes" id="UP000294003">
    <property type="component" value="Unassembled WGS sequence"/>
</dbReference>
<accession>A0ABY0HD98</accession>
<gene>
    <name evidence="3" type="ORF">DL762_002528</name>
</gene>
<feature type="domain" description="FAR1" evidence="2">
    <location>
        <begin position="191"/>
        <end position="257"/>
    </location>
</feature>
<dbReference type="PANTHER" id="PTHR47718">
    <property type="entry name" value="OS01G0519700 PROTEIN"/>
    <property type="match status" value="1"/>
</dbReference>
<reference evidence="3 4" key="1">
    <citation type="submission" date="2018-06" db="EMBL/GenBank/DDBJ databases">
        <title>Complete Genomes of Monosporascus.</title>
        <authorList>
            <person name="Robinson A.J."/>
            <person name="Natvig D.O."/>
        </authorList>
    </citation>
    <scope>NUCLEOTIDE SEQUENCE [LARGE SCALE GENOMIC DNA]</scope>
    <source>
        <strain evidence="3 4">CBS 609.92</strain>
    </source>
</reference>
<name>A0ABY0HD98_9PEZI</name>
<feature type="compositionally biased region" description="Basic residues" evidence="1">
    <location>
        <begin position="119"/>
        <end position="134"/>
    </location>
</feature>
<evidence type="ECO:0000259" key="2">
    <source>
        <dbReference type="Pfam" id="PF03101"/>
    </source>
</evidence>
<protein>
    <recommendedName>
        <fullName evidence="2">FAR1 domain-containing protein</fullName>
    </recommendedName>
</protein>
<evidence type="ECO:0000256" key="1">
    <source>
        <dbReference type="SAM" id="MobiDB-lite"/>
    </source>
</evidence>
<feature type="region of interest" description="Disordered" evidence="1">
    <location>
        <begin position="355"/>
        <end position="381"/>
    </location>
</feature>